<dbReference type="PROSITE" id="PS50888">
    <property type="entry name" value="BHLH"/>
    <property type="match status" value="1"/>
</dbReference>
<dbReference type="GO" id="GO:0003700">
    <property type="term" value="F:DNA-binding transcription factor activity"/>
    <property type="evidence" value="ECO:0000318"/>
    <property type="project" value="GO_Central"/>
</dbReference>
<evidence type="ECO:0000259" key="6">
    <source>
        <dbReference type="PROSITE" id="PS50888"/>
    </source>
</evidence>
<evidence type="ECO:0000256" key="1">
    <source>
        <dbReference type="ARBA" id="ARBA00004123"/>
    </source>
</evidence>
<dbReference type="InterPro" id="IPR036638">
    <property type="entry name" value="HLH_DNA-bd_sf"/>
</dbReference>
<name>A0A059DIH9_EUCGR</name>
<dbReference type="EMBL" id="KK198753">
    <property type="protein sequence ID" value="KCW90264.1"/>
    <property type="molecule type" value="Genomic_DNA"/>
</dbReference>
<feature type="compositionally biased region" description="Low complexity" evidence="5">
    <location>
        <begin position="62"/>
        <end position="74"/>
    </location>
</feature>
<feature type="region of interest" description="Disordered" evidence="5">
    <location>
        <begin position="106"/>
        <end position="179"/>
    </location>
</feature>
<keyword evidence="3" id="KW-0804">Transcription</keyword>
<keyword evidence="2" id="KW-0805">Transcription regulation</keyword>
<dbReference type="GO" id="GO:0005634">
    <property type="term" value="C:nucleus"/>
    <property type="evidence" value="ECO:0000318"/>
    <property type="project" value="GO_Central"/>
</dbReference>
<comment type="subcellular location">
    <subcellularLocation>
        <location evidence="1">Nucleus</location>
    </subcellularLocation>
</comment>
<dbReference type="Pfam" id="PF00010">
    <property type="entry name" value="HLH"/>
    <property type="match status" value="1"/>
</dbReference>
<dbReference type="SUPFAM" id="SSF47459">
    <property type="entry name" value="HLH, helix-loop-helix DNA-binding domain"/>
    <property type="match status" value="1"/>
</dbReference>
<feature type="region of interest" description="Disordered" evidence="5">
    <location>
        <begin position="55"/>
        <end position="78"/>
    </location>
</feature>
<reference evidence="7" key="1">
    <citation type="submission" date="2013-07" db="EMBL/GenBank/DDBJ databases">
        <title>The genome of Eucalyptus grandis.</title>
        <authorList>
            <person name="Schmutz J."/>
            <person name="Hayes R."/>
            <person name="Myburg A."/>
            <person name="Tuskan G."/>
            <person name="Grattapaglia D."/>
            <person name="Rokhsar D.S."/>
        </authorList>
    </citation>
    <scope>NUCLEOTIDE SEQUENCE</scope>
    <source>
        <tissue evidence="7">Leaf extractions</tissue>
    </source>
</reference>
<accession>A0A059DIH9</accession>
<dbReference type="Gramene" id="KCW90264">
    <property type="protein sequence ID" value="KCW90264"/>
    <property type="gene ID" value="EUGRSUZ_A02413"/>
</dbReference>
<evidence type="ECO:0000256" key="3">
    <source>
        <dbReference type="ARBA" id="ARBA00023163"/>
    </source>
</evidence>
<dbReference type="SMART" id="SM00353">
    <property type="entry name" value="HLH"/>
    <property type="match status" value="1"/>
</dbReference>
<dbReference type="PANTHER" id="PTHR12565">
    <property type="entry name" value="STEROL REGULATORY ELEMENT-BINDING PROTEIN"/>
    <property type="match status" value="1"/>
</dbReference>
<protein>
    <recommendedName>
        <fullName evidence="6">BHLH domain-containing protein</fullName>
    </recommendedName>
</protein>
<gene>
    <name evidence="7" type="ORF">EUGRSUZ_A02413</name>
</gene>
<dbReference type="STRING" id="71139.A0A059DIH9"/>
<feature type="compositionally biased region" description="Basic residues" evidence="5">
    <location>
        <begin position="147"/>
        <end position="164"/>
    </location>
</feature>
<dbReference type="Gene3D" id="4.10.280.10">
    <property type="entry name" value="Helix-loop-helix DNA-binding domain"/>
    <property type="match status" value="1"/>
</dbReference>
<dbReference type="FunCoup" id="A0A059DIH9">
    <property type="interactions" value="320"/>
</dbReference>
<sequence length="379" mass="41681">MEPSSLTLAGSTDAALESVLTEEIRSLMAPPPESTSSFTALLELPRTRAIELLHSPEAPNSPGVAVPGGPAGTPLRRLGGDGGGGFALAVGSDLAARYPALFGEKNDSVETSSQKVKSEPLTESDSNPNSSPQPLVSDPTVENKGQRPTKRKDREKKAKASAKKSKNESSEDAEELPYVHVRARRGQATDSHSLAERARREKINARMKLLQELVPGCSKISGTASVLDEIINHVQSLQRQVELLSMRLAAANPRVDFNMDNNFAENMSLVDSNFPSMVMPFMWPEVQVNESRQPYHQQWQFNSLPQPVWGREQDNHNFITPENSLLSYDSPANSDFEYCLDSWGVIQFSYEQINRKLEVLVVVLSLHSRATENGAMKVD</sequence>
<dbReference type="CDD" id="cd18919">
    <property type="entry name" value="bHLH_AtBPE_like"/>
    <property type="match status" value="1"/>
</dbReference>
<dbReference type="InParanoid" id="A0A059DIH9"/>
<organism evidence="7">
    <name type="scientific">Eucalyptus grandis</name>
    <name type="common">Flooded gum</name>
    <dbReference type="NCBI Taxonomy" id="71139"/>
    <lineage>
        <taxon>Eukaryota</taxon>
        <taxon>Viridiplantae</taxon>
        <taxon>Streptophyta</taxon>
        <taxon>Embryophyta</taxon>
        <taxon>Tracheophyta</taxon>
        <taxon>Spermatophyta</taxon>
        <taxon>Magnoliopsida</taxon>
        <taxon>eudicotyledons</taxon>
        <taxon>Gunneridae</taxon>
        <taxon>Pentapetalae</taxon>
        <taxon>rosids</taxon>
        <taxon>malvids</taxon>
        <taxon>Myrtales</taxon>
        <taxon>Myrtaceae</taxon>
        <taxon>Myrtoideae</taxon>
        <taxon>Eucalypteae</taxon>
        <taxon>Eucalyptus</taxon>
    </lineage>
</organism>
<proteinExistence type="predicted"/>
<evidence type="ECO:0000256" key="4">
    <source>
        <dbReference type="ARBA" id="ARBA00023242"/>
    </source>
</evidence>
<dbReference type="InterPro" id="IPR011598">
    <property type="entry name" value="bHLH_dom"/>
</dbReference>
<feature type="compositionally biased region" description="Polar residues" evidence="5">
    <location>
        <begin position="109"/>
        <end position="134"/>
    </location>
</feature>
<evidence type="ECO:0000256" key="2">
    <source>
        <dbReference type="ARBA" id="ARBA00023015"/>
    </source>
</evidence>
<evidence type="ECO:0000256" key="5">
    <source>
        <dbReference type="SAM" id="MobiDB-lite"/>
    </source>
</evidence>
<dbReference type="PANTHER" id="PTHR12565:SF112">
    <property type="entry name" value="TRANSCRIPTION FACTOR BHLH48-RELATED"/>
    <property type="match status" value="1"/>
</dbReference>
<feature type="domain" description="BHLH" evidence="6">
    <location>
        <begin position="187"/>
        <end position="237"/>
    </location>
</feature>
<dbReference type="OMA" id="QMVPPEN"/>
<evidence type="ECO:0000313" key="7">
    <source>
        <dbReference type="EMBL" id="KCW90264.1"/>
    </source>
</evidence>
<keyword evidence="4" id="KW-0539">Nucleus</keyword>
<dbReference type="eggNOG" id="ENOG502QS36">
    <property type="taxonomic scope" value="Eukaryota"/>
</dbReference>
<dbReference type="AlphaFoldDB" id="A0A059DIH9"/>
<dbReference type="GO" id="GO:0046983">
    <property type="term" value="F:protein dimerization activity"/>
    <property type="evidence" value="ECO:0007669"/>
    <property type="project" value="InterPro"/>
</dbReference>
<dbReference type="FunFam" id="4.10.280.10:FF:000042">
    <property type="entry name" value="transcription factor bHLH48-like isoform X1"/>
    <property type="match status" value="1"/>
</dbReference>
<dbReference type="InterPro" id="IPR024097">
    <property type="entry name" value="bHLH_ZIP_TF"/>
</dbReference>